<feature type="signal peptide" evidence="1">
    <location>
        <begin position="1"/>
        <end position="36"/>
    </location>
</feature>
<dbReference type="STRING" id="326475.AWB66_04602"/>
<evidence type="ECO:0000256" key="1">
    <source>
        <dbReference type="SAM" id="SignalP"/>
    </source>
</evidence>
<feature type="chain" id="PRO_5011117777" description="Lipoprotein" evidence="1">
    <location>
        <begin position="37"/>
        <end position="135"/>
    </location>
</feature>
<dbReference type="AlphaFoldDB" id="A0A158JUH1"/>
<dbReference type="Proteomes" id="UP000054717">
    <property type="component" value="Unassembled WGS sequence"/>
</dbReference>
<keyword evidence="3" id="KW-1185">Reference proteome</keyword>
<evidence type="ECO:0000313" key="3">
    <source>
        <dbReference type="Proteomes" id="UP000054717"/>
    </source>
</evidence>
<sequence length="135" mass="14158">MQAMLDHAHKRIAAVRFTLTALGVAALAIASHGAAAQPGVKHGTASSECGKGQAMTIVGDTPGAISFDVYRQLHPVTAQHLALFADSGQVKLLRDGLRVCTVRDDGVDDPSAVLVRPPSDRMSYWVSAGDLAKAR</sequence>
<reference evidence="2" key="1">
    <citation type="submission" date="2016-01" db="EMBL/GenBank/DDBJ databases">
        <authorList>
            <person name="Peeters Charlotte."/>
        </authorList>
    </citation>
    <scope>NUCLEOTIDE SEQUENCE</scope>
    <source>
        <strain evidence="2">LMG 22936</strain>
    </source>
</reference>
<proteinExistence type="predicted"/>
<keyword evidence="1" id="KW-0732">Signal</keyword>
<comment type="caution">
    <text evidence="2">The sequence shown here is derived from an EMBL/GenBank/DDBJ whole genome shotgun (WGS) entry which is preliminary data.</text>
</comment>
<evidence type="ECO:0008006" key="4">
    <source>
        <dbReference type="Google" id="ProtNLM"/>
    </source>
</evidence>
<name>A0A158JUH1_9BURK</name>
<organism evidence="2 3">
    <name type="scientific">Caballeronia telluris</name>
    <dbReference type="NCBI Taxonomy" id="326475"/>
    <lineage>
        <taxon>Bacteria</taxon>
        <taxon>Pseudomonadati</taxon>
        <taxon>Pseudomonadota</taxon>
        <taxon>Betaproteobacteria</taxon>
        <taxon>Burkholderiales</taxon>
        <taxon>Burkholderiaceae</taxon>
        <taxon>Caballeronia</taxon>
    </lineage>
</organism>
<evidence type="ECO:0000313" key="2">
    <source>
        <dbReference type="EMBL" id="SAL71940.1"/>
    </source>
</evidence>
<dbReference type="EMBL" id="FCNZ02000020">
    <property type="protein sequence ID" value="SAL71940.1"/>
    <property type="molecule type" value="Genomic_DNA"/>
</dbReference>
<gene>
    <name evidence="2" type="ORF">AWB66_04602</name>
</gene>
<protein>
    <recommendedName>
        <fullName evidence="4">Lipoprotein</fullName>
    </recommendedName>
</protein>
<dbReference type="RefSeq" id="WP_235021204.1">
    <property type="nucleotide sequence ID" value="NZ_FCNZ02000020.1"/>
</dbReference>
<accession>A0A158JUH1</accession>